<comment type="caution">
    <text evidence="2">The sequence shown here is derived from an EMBL/GenBank/DDBJ whole genome shotgun (WGS) entry which is preliminary data.</text>
</comment>
<reference evidence="3" key="1">
    <citation type="journal article" date="2019" name="Int. J. Syst. Evol. Microbiol.">
        <title>The Global Catalogue of Microorganisms (GCM) 10K type strain sequencing project: providing services to taxonomists for standard genome sequencing and annotation.</title>
        <authorList>
            <consortium name="The Broad Institute Genomics Platform"/>
            <consortium name="The Broad Institute Genome Sequencing Center for Infectious Disease"/>
            <person name="Wu L."/>
            <person name="Ma J."/>
        </authorList>
    </citation>
    <scope>NUCLEOTIDE SEQUENCE [LARGE SCALE GENOMIC DNA]</scope>
    <source>
        <strain evidence="3">CGMCC 1.12859</strain>
    </source>
</reference>
<keyword evidence="3" id="KW-1185">Reference proteome</keyword>
<evidence type="ECO:0000313" key="2">
    <source>
        <dbReference type="EMBL" id="MFC7184766.1"/>
    </source>
</evidence>
<feature type="transmembrane region" description="Helical" evidence="1">
    <location>
        <begin position="94"/>
        <end position="116"/>
    </location>
</feature>
<organism evidence="2 3">
    <name type="scientific">Kitasatospora paranensis</name>
    <dbReference type="NCBI Taxonomy" id="258053"/>
    <lineage>
        <taxon>Bacteria</taxon>
        <taxon>Bacillati</taxon>
        <taxon>Actinomycetota</taxon>
        <taxon>Actinomycetes</taxon>
        <taxon>Kitasatosporales</taxon>
        <taxon>Streptomycetaceae</taxon>
        <taxon>Kitasatospora</taxon>
    </lineage>
</organism>
<accession>A0ABW2G9R6</accession>
<dbReference type="EMBL" id="JBHTAJ010000118">
    <property type="protein sequence ID" value="MFC7184766.1"/>
    <property type="molecule type" value="Genomic_DNA"/>
</dbReference>
<sequence>MAERTGLLLGTGCLAALAGPVLGIGVAQLTGTVIGDSWGYCMGVSAGYAAELAGGGPMGHFFEAIAFLLMYLFAFPAGFLAVTLSTQRAPRLGLAVLAGLGLLLGGASFDLALHLVPPDGYYLAARCPHGHPPWWPPMIPLPDHGPPNGFENRG</sequence>
<name>A0ABW2G9R6_9ACTN</name>
<gene>
    <name evidence="2" type="ORF">ACFQMG_34980</name>
</gene>
<keyword evidence="1" id="KW-0812">Transmembrane</keyword>
<feature type="transmembrane region" description="Helical" evidence="1">
    <location>
        <begin position="61"/>
        <end position="82"/>
    </location>
</feature>
<dbReference type="RefSeq" id="WP_345708851.1">
    <property type="nucleotide sequence ID" value="NZ_BAABKV010000001.1"/>
</dbReference>
<evidence type="ECO:0000256" key="1">
    <source>
        <dbReference type="SAM" id="Phobius"/>
    </source>
</evidence>
<evidence type="ECO:0000313" key="3">
    <source>
        <dbReference type="Proteomes" id="UP001596435"/>
    </source>
</evidence>
<proteinExistence type="predicted"/>
<protein>
    <submittedName>
        <fullName evidence="2">Uncharacterized protein</fullName>
    </submittedName>
</protein>
<keyword evidence="1" id="KW-0472">Membrane</keyword>
<keyword evidence="1" id="KW-1133">Transmembrane helix</keyword>
<dbReference type="Proteomes" id="UP001596435">
    <property type="component" value="Unassembled WGS sequence"/>
</dbReference>